<evidence type="ECO:0000256" key="5">
    <source>
        <dbReference type="ARBA" id="ARBA00023117"/>
    </source>
</evidence>
<keyword evidence="3" id="KW-0156">Chromatin regulator</keyword>
<accession>A0A9P4UJD1</accession>
<evidence type="ECO:0000256" key="7">
    <source>
        <dbReference type="ARBA" id="ARBA00023242"/>
    </source>
</evidence>
<dbReference type="GO" id="GO:0006368">
    <property type="term" value="P:transcription elongation by RNA polymerase II"/>
    <property type="evidence" value="ECO:0007669"/>
    <property type="project" value="TreeGrafter"/>
</dbReference>
<keyword evidence="2" id="KW-0677">Repeat</keyword>
<dbReference type="PANTHER" id="PTHR16062:SF21">
    <property type="entry name" value="CHROMATIN STRUCTURE-REMODELING COMPLEX SUBUNIT RSC1-RELATED"/>
    <property type="match status" value="1"/>
</dbReference>
<comment type="subcellular location">
    <subcellularLocation>
        <location evidence="1">Nucleus</location>
    </subcellularLocation>
</comment>
<feature type="region of interest" description="Disordered" evidence="9">
    <location>
        <begin position="154"/>
        <end position="233"/>
    </location>
</feature>
<dbReference type="CDD" id="cd04369">
    <property type="entry name" value="Bromodomain"/>
    <property type="match status" value="1"/>
</dbReference>
<dbReference type="InterPro" id="IPR043151">
    <property type="entry name" value="BAH_sf"/>
</dbReference>
<dbReference type="SMART" id="SM00297">
    <property type="entry name" value="BROMO"/>
    <property type="match status" value="2"/>
</dbReference>
<dbReference type="GO" id="GO:0006338">
    <property type="term" value="P:chromatin remodeling"/>
    <property type="evidence" value="ECO:0007669"/>
    <property type="project" value="InterPro"/>
</dbReference>
<dbReference type="PANTHER" id="PTHR16062">
    <property type="entry name" value="SWI/SNF-RELATED"/>
    <property type="match status" value="1"/>
</dbReference>
<dbReference type="Gene3D" id="2.30.30.490">
    <property type="match status" value="1"/>
</dbReference>
<dbReference type="Gene3D" id="1.20.920.10">
    <property type="entry name" value="Bromodomain-like"/>
    <property type="match status" value="2"/>
</dbReference>
<keyword evidence="4" id="KW-0805">Transcription regulation</keyword>
<dbReference type="FunFam" id="1.20.920.10:FF:000048">
    <property type="entry name" value="RSC complex subunit (RSC1), putative"/>
    <property type="match status" value="1"/>
</dbReference>
<comment type="caution">
    <text evidence="12">The sequence shown here is derived from an EMBL/GenBank/DDBJ whole genome shotgun (WGS) entry which is preliminary data.</text>
</comment>
<keyword evidence="7" id="KW-0539">Nucleus</keyword>
<protein>
    <submittedName>
        <fullName evidence="12">Chromatin remodeling complex</fullName>
    </submittedName>
</protein>
<feature type="compositionally biased region" description="Polar residues" evidence="9">
    <location>
        <begin position="608"/>
        <end position="640"/>
    </location>
</feature>
<evidence type="ECO:0000313" key="12">
    <source>
        <dbReference type="EMBL" id="KAF2717837.1"/>
    </source>
</evidence>
<dbReference type="Proteomes" id="UP000799441">
    <property type="component" value="Unassembled WGS sequence"/>
</dbReference>
<feature type="domain" description="Bromo" evidence="10">
    <location>
        <begin position="51"/>
        <end position="121"/>
    </location>
</feature>
<dbReference type="CDD" id="cd04717">
    <property type="entry name" value="BAH_polybromo"/>
    <property type="match status" value="1"/>
</dbReference>
<evidence type="ECO:0000256" key="8">
    <source>
        <dbReference type="PROSITE-ProRule" id="PRU00035"/>
    </source>
</evidence>
<evidence type="ECO:0000256" key="9">
    <source>
        <dbReference type="SAM" id="MobiDB-lite"/>
    </source>
</evidence>
<feature type="domain" description="Bromo" evidence="10">
    <location>
        <begin position="249"/>
        <end position="319"/>
    </location>
</feature>
<feature type="domain" description="BAH" evidence="11">
    <location>
        <begin position="362"/>
        <end position="481"/>
    </location>
</feature>
<feature type="compositionally biased region" description="Low complexity" evidence="9">
    <location>
        <begin position="641"/>
        <end position="661"/>
    </location>
</feature>
<dbReference type="EMBL" id="MU003835">
    <property type="protein sequence ID" value="KAF2717837.1"/>
    <property type="molecule type" value="Genomic_DNA"/>
</dbReference>
<evidence type="ECO:0000256" key="6">
    <source>
        <dbReference type="ARBA" id="ARBA00023163"/>
    </source>
</evidence>
<dbReference type="GO" id="GO:0016586">
    <property type="term" value="C:RSC-type complex"/>
    <property type="evidence" value="ECO:0007669"/>
    <property type="project" value="InterPro"/>
</dbReference>
<dbReference type="InterPro" id="IPR036427">
    <property type="entry name" value="Bromodomain-like_sf"/>
</dbReference>
<evidence type="ECO:0000256" key="4">
    <source>
        <dbReference type="ARBA" id="ARBA00023015"/>
    </source>
</evidence>
<dbReference type="InterPro" id="IPR001487">
    <property type="entry name" value="Bromodomain"/>
</dbReference>
<proteinExistence type="predicted"/>
<dbReference type="InterPro" id="IPR018359">
    <property type="entry name" value="Bromodomain_CS"/>
</dbReference>
<dbReference type="PROSITE" id="PS51038">
    <property type="entry name" value="BAH"/>
    <property type="match status" value="1"/>
</dbReference>
<sequence>MPFTKKREKSPSSTPVPSTEAAQNDGSQLPETEWDAMAKVLNAIYDYRTEDDIDPSKLFHRKVNKRIIPEYYETIKEPMAMSTIKQKLNSRAYASFREFVRDFALIPFNAQVFNRQDSGAFQDALTIKEQLEKQLQLLVQDGVITQEVATLPDLGEIPTYEDPPIEEGEGANDEDESSDDEGEEDEEDEGEEDDEVPKKKRGRGRPPLKRDGVNEGSGKLRARPPKLQTPEESRIQAVLKGIRKLKDSRGQLIIRGFDRLPDKQTLPDYYNEIKQPMAYDVLKRKFKRKKYSTLESFMADMNLMFDNAKSYNTDESQIYQDAVQLQIHAGKLYDTERAKPDDSFADEFGKVLMPNGVLHNGELYRVGDWVHIQNPNDLTKPIPAQIYRTFKQQGGQQMVNACWYYRPEQTVHRSDKHFFEGEVMKTGRYKDHHVEQIEGRCFIMFTTRYFKGRPRSIPAGTDVYVCEARYNERDHSFNKIKTWASCQPDEVRDRDYEMDIFEKPKSYKKVPSPIAYLLKDEQKETDDLPKPQWGAEGAPPEIGAVHRRPRGSKDSPPPEPTPPPLSKVSTPAPSRPSVTPVASFQNQTPATQAQHYQRPPSTVAGVTRPSNYGASHPQSYTQPSQSPGPARPTTAQTSSFTPAPQTPQQLAQQTQAPRTAPVASHPSTYQQSSQSSVTIPPNPSTFAPRPSTSSYRDLPSVEVYTLPEHANLSIPFEIRSQYLRDDAGRVLFFTAPPVLSTSETSTAVTGHSARYLAEKARRQETLAQKRKVRELEKDAEHRASKQAKLEENEVFGKEIQALKVHALGVLEEQLRGNVAQNLTDANIHALSQAQRRSFDKVTEMQEKDLARVSRRKVKWEGSIYEDDWDNRLVS</sequence>
<dbReference type="PRINTS" id="PR00503">
    <property type="entry name" value="BROMODOMAIN"/>
</dbReference>
<keyword evidence="5 8" id="KW-0103">Bromodomain</keyword>
<dbReference type="OrthoDB" id="1742084at2759"/>
<evidence type="ECO:0000256" key="3">
    <source>
        <dbReference type="ARBA" id="ARBA00022853"/>
    </source>
</evidence>
<dbReference type="AlphaFoldDB" id="A0A9P4UJD1"/>
<dbReference type="Pfam" id="PF00439">
    <property type="entry name" value="Bromodomain"/>
    <property type="match status" value="2"/>
</dbReference>
<evidence type="ECO:0000259" key="11">
    <source>
        <dbReference type="PROSITE" id="PS51038"/>
    </source>
</evidence>
<keyword evidence="13" id="KW-1185">Reference proteome</keyword>
<feature type="compositionally biased region" description="Pro residues" evidence="9">
    <location>
        <begin position="555"/>
        <end position="565"/>
    </location>
</feature>
<dbReference type="GO" id="GO:0003682">
    <property type="term" value="F:chromatin binding"/>
    <property type="evidence" value="ECO:0007669"/>
    <property type="project" value="InterPro"/>
</dbReference>
<dbReference type="Pfam" id="PF01426">
    <property type="entry name" value="BAH"/>
    <property type="match status" value="1"/>
</dbReference>
<dbReference type="PROSITE" id="PS50014">
    <property type="entry name" value="BROMODOMAIN_2"/>
    <property type="match status" value="2"/>
</dbReference>
<dbReference type="PROSITE" id="PS00633">
    <property type="entry name" value="BROMODOMAIN_1"/>
    <property type="match status" value="1"/>
</dbReference>
<evidence type="ECO:0000313" key="13">
    <source>
        <dbReference type="Proteomes" id="UP000799441"/>
    </source>
</evidence>
<feature type="compositionally biased region" description="Polar residues" evidence="9">
    <location>
        <begin position="567"/>
        <end position="595"/>
    </location>
</feature>
<feature type="compositionally biased region" description="Polar residues" evidence="9">
    <location>
        <begin position="11"/>
        <end position="30"/>
    </location>
</feature>
<dbReference type="InterPro" id="IPR037382">
    <property type="entry name" value="Rsc/polybromo"/>
</dbReference>
<feature type="region of interest" description="Disordered" evidence="9">
    <location>
        <begin position="1"/>
        <end position="30"/>
    </location>
</feature>
<gene>
    <name evidence="12" type="ORF">K431DRAFT_288180</name>
</gene>
<evidence type="ECO:0000259" key="10">
    <source>
        <dbReference type="PROSITE" id="PS50014"/>
    </source>
</evidence>
<dbReference type="SMART" id="SM00439">
    <property type="entry name" value="BAH"/>
    <property type="match status" value="1"/>
</dbReference>
<dbReference type="InterPro" id="IPR001025">
    <property type="entry name" value="BAH_dom"/>
</dbReference>
<name>A0A9P4UJD1_9PEZI</name>
<organism evidence="12 13">
    <name type="scientific">Polychaeton citri CBS 116435</name>
    <dbReference type="NCBI Taxonomy" id="1314669"/>
    <lineage>
        <taxon>Eukaryota</taxon>
        <taxon>Fungi</taxon>
        <taxon>Dikarya</taxon>
        <taxon>Ascomycota</taxon>
        <taxon>Pezizomycotina</taxon>
        <taxon>Dothideomycetes</taxon>
        <taxon>Dothideomycetidae</taxon>
        <taxon>Capnodiales</taxon>
        <taxon>Capnodiaceae</taxon>
        <taxon>Polychaeton</taxon>
    </lineage>
</organism>
<feature type="region of interest" description="Disordered" evidence="9">
    <location>
        <begin position="523"/>
        <end position="695"/>
    </location>
</feature>
<keyword evidence="6" id="KW-0804">Transcription</keyword>
<dbReference type="SUPFAM" id="SSF47370">
    <property type="entry name" value="Bromodomain"/>
    <property type="match status" value="2"/>
</dbReference>
<evidence type="ECO:0000256" key="1">
    <source>
        <dbReference type="ARBA" id="ARBA00004123"/>
    </source>
</evidence>
<feature type="compositionally biased region" description="Basic residues" evidence="9">
    <location>
        <begin position="198"/>
        <end position="207"/>
    </location>
</feature>
<feature type="compositionally biased region" description="Acidic residues" evidence="9">
    <location>
        <begin position="163"/>
        <end position="195"/>
    </location>
</feature>
<reference evidence="12" key="1">
    <citation type="journal article" date="2020" name="Stud. Mycol.">
        <title>101 Dothideomycetes genomes: a test case for predicting lifestyles and emergence of pathogens.</title>
        <authorList>
            <person name="Haridas S."/>
            <person name="Albert R."/>
            <person name="Binder M."/>
            <person name="Bloem J."/>
            <person name="Labutti K."/>
            <person name="Salamov A."/>
            <person name="Andreopoulos B."/>
            <person name="Baker S."/>
            <person name="Barry K."/>
            <person name="Bills G."/>
            <person name="Bluhm B."/>
            <person name="Cannon C."/>
            <person name="Castanera R."/>
            <person name="Culley D."/>
            <person name="Daum C."/>
            <person name="Ezra D."/>
            <person name="Gonzalez J."/>
            <person name="Henrissat B."/>
            <person name="Kuo A."/>
            <person name="Liang C."/>
            <person name="Lipzen A."/>
            <person name="Lutzoni F."/>
            <person name="Magnuson J."/>
            <person name="Mondo S."/>
            <person name="Nolan M."/>
            <person name="Ohm R."/>
            <person name="Pangilinan J."/>
            <person name="Park H.-J."/>
            <person name="Ramirez L."/>
            <person name="Alfaro M."/>
            <person name="Sun H."/>
            <person name="Tritt A."/>
            <person name="Yoshinaga Y."/>
            <person name="Zwiers L.-H."/>
            <person name="Turgeon B."/>
            <person name="Goodwin S."/>
            <person name="Spatafora J."/>
            <person name="Crous P."/>
            <person name="Grigoriev I."/>
        </authorList>
    </citation>
    <scope>NUCLEOTIDE SEQUENCE</scope>
    <source>
        <strain evidence="12">CBS 116435</strain>
    </source>
</reference>
<evidence type="ECO:0000256" key="2">
    <source>
        <dbReference type="ARBA" id="ARBA00022737"/>
    </source>
</evidence>